<gene>
    <name evidence="9" type="ORF">FQY83_02695</name>
</gene>
<comment type="caution">
    <text evidence="9">The sequence shown here is derived from an EMBL/GenBank/DDBJ whole genome shotgun (WGS) entry which is preliminary data.</text>
</comment>
<evidence type="ECO:0000256" key="3">
    <source>
        <dbReference type="ARBA" id="ARBA00034247"/>
    </source>
</evidence>
<keyword evidence="4" id="KW-0175">Coiled coil</keyword>
<dbReference type="CDD" id="cd19916">
    <property type="entry name" value="OphMA_like"/>
    <property type="match status" value="1"/>
</dbReference>
<dbReference type="Pfam" id="PF00590">
    <property type="entry name" value="TP_methylase"/>
    <property type="match status" value="1"/>
</dbReference>
<dbReference type="InterPro" id="IPR011990">
    <property type="entry name" value="TPR-like_helical_dom_sf"/>
</dbReference>
<dbReference type="SUPFAM" id="SSF55073">
    <property type="entry name" value="Nucleotide cyclase"/>
    <property type="match status" value="1"/>
</dbReference>
<dbReference type="InterPro" id="IPR014777">
    <property type="entry name" value="4pyrrole_Mease_sub1"/>
</dbReference>
<dbReference type="CDD" id="cd01949">
    <property type="entry name" value="GGDEF"/>
    <property type="match status" value="1"/>
</dbReference>
<dbReference type="GO" id="GO:1902201">
    <property type="term" value="P:negative regulation of bacterial-type flagellum-dependent cell motility"/>
    <property type="evidence" value="ECO:0007669"/>
    <property type="project" value="TreeGrafter"/>
</dbReference>
<dbReference type="Gene3D" id="1.25.40.10">
    <property type="entry name" value="Tetratricopeptide repeat domain"/>
    <property type="match status" value="1"/>
</dbReference>
<dbReference type="NCBIfam" id="TIGR00254">
    <property type="entry name" value="GGDEF"/>
    <property type="match status" value="1"/>
</dbReference>
<comment type="catalytic activity">
    <reaction evidence="3">
        <text>2 GTP = 3',3'-c-di-GMP + 2 diphosphate</text>
        <dbReference type="Rhea" id="RHEA:24898"/>
        <dbReference type="ChEBI" id="CHEBI:33019"/>
        <dbReference type="ChEBI" id="CHEBI:37565"/>
        <dbReference type="ChEBI" id="CHEBI:58805"/>
        <dbReference type="EC" id="2.7.7.65"/>
    </reaction>
</comment>
<dbReference type="GO" id="GO:0005886">
    <property type="term" value="C:plasma membrane"/>
    <property type="evidence" value="ECO:0007669"/>
    <property type="project" value="TreeGrafter"/>
</dbReference>
<dbReference type="RefSeq" id="WP_146384785.1">
    <property type="nucleotide sequence ID" value="NZ_VOHK01000001.1"/>
</dbReference>
<dbReference type="PANTHER" id="PTHR45138">
    <property type="entry name" value="REGULATORY COMPONENTS OF SENSORY TRANSDUCTION SYSTEM"/>
    <property type="match status" value="1"/>
</dbReference>
<dbReference type="Gene3D" id="3.40.1010.10">
    <property type="entry name" value="Cobalt-precorrin-4 Transmethylase, Domain 1"/>
    <property type="match status" value="1"/>
</dbReference>
<keyword evidence="6" id="KW-0472">Membrane</keyword>
<feature type="region of interest" description="Disordered" evidence="5">
    <location>
        <begin position="830"/>
        <end position="855"/>
    </location>
</feature>
<dbReference type="AlphaFoldDB" id="A0A5C5UDK5"/>
<dbReference type="FunFam" id="3.30.70.270:FF:000001">
    <property type="entry name" value="Diguanylate cyclase domain protein"/>
    <property type="match status" value="1"/>
</dbReference>
<feature type="domain" description="GGDEF" evidence="8">
    <location>
        <begin position="444"/>
        <end position="574"/>
    </location>
</feature>
<evidence type="ECO:0000313" key="9">
    <source>
        <dbReference type="EMBL" id="TWT23565.1"/>
    </source>
</evidence>
<protein>
    <recommendedName>
        <fullName evidence="2">diguanylate cyclase</fullName>
        <ecNumber evidence="2">2.7.7.65</ecNumber>
    </recommendedName>
</protein>
<dbReference type="GO" id="GO:0008168">
    <property type="term" value="F:methyltransferase activity"/>
    <property type="evidence" value="ECO:0007669"/>
    <property type="project" value="InterPro"/>
</dbReference>
<keyword evidence="6" id="KW-0812">Transmembrane</keyword>
<dbReference type="Proteomes" id="UP000319980">
    <property type="component" value="Unassembled WGS sequence"/>
</dbReference>
<dbReference type="EMBL" id="VOHK01000001">
    <property type="protein sequence ID" value="TWT23565.1"/>
    <property type="molecule type" value="Genomic_DNA"/>
</dbReference>
<dbReference type="EC" id="2.7.7.65" evidence="2"/>
<keyword evidence="6" id="KW-1133">Transmembrane helix</keyword>
<dbReference type="PANTHER" id="PTHR45138:SF9">
    <property type="entry name" value="DIGUANYLATE CYCLASE DGCM-RELATED"/>
    <property type="match status" value="1"/>
</dbReference>
<feature type="coiled-coil region" evidence="4">
    <location>
        <begin position="276"/>
        <end position="312"/>
    </location>
</feature>
<accession>A0A5C5UDK5</accession>
<evidence type="ECO:0000259" key="8">
    <source>
        <dbReference type="PROSITE" id="PS50887"/>
    </source>
</evidence>
<evidence type="ECO:0000256" key="5">
    <source>
        <dbReference type="SAM" id="MobiDB-lite"/>
    </source>
</evidence>
<evidence type="ECO:0000313" key="10">
    <source>
        <dbReference type="Proteomes" id="UP000319980"/>
    </source>
</evidence>
<dbReference type="SUPFAM" id="SSF53790">
    <property type="entry name" value="Tetrapyrrole methylase"/>
    <property type="match status" value="1"/>
</dbReference>
<dbReference type="InterPro" id="IPR000878">
    <property type="entry name" value="4pyrrol_Mease"/>
</dbReference>
<dbReference type="Gene3D" id="3.30.70.270">
    <property type="match status" value="1"/>
</dbReference>
<dbReference type="InterPro" id="IPR043128">
    <property type="entry name" value="Rev_trsase/Diguanyl_cyclase"/>
</dbReference>
<dbReference type="InterPro" id="IPR050469">
    <property type="entry name" value="Diguanylate_Cyclase"/>
</dbReference>
<dbReference type="GO" id="GO:0043709">
    <property type="term" value="P:cell adhesion involved in single-species biofilm formation"/>
    <property type="evidence" value="ECO:0007669"/>
    <property type="project" value="TreeGrafter"/>
</dbReference>
<dbReference type="InterPro" id="IPR035996">
    <property type="entry name" value="4pyrrol_Methylase_sf"/>
</dbReference>
<keyword evidence="10" id="KW-1185">Reference proteome</keyword>
<dbReference type="SMART" id="SM00267">
    <property type="entry name" value="GGDEF"/>
    <property type="match status" value="1"/>
</dbReference>
<evidence type="ECO:0000256" key="6">
    <source>
        <dbReference type="SAM" id="Phobius"/>
    </source>
</evidence>
<dbReference type="InterPro" id="IPR000160">
    <property type="entry name" value="GGDEF_dom"/>
</dbReference>
<keyword evidence="7" id="KW-0732">Signal</keyword>
<evidence type="ECO:0000256" key="7">
    <source>
        <dbReference type="SAM" id="SignalP"/>
    </source>
</evidence>
<reference evidence="9 10" key="1">
    <citation type="journal article" date="2008" name="Int. J. Syst. Evol. Microbiol.">
        <title>Luteimonas marina sp. nov., isolated from seawater.</title>
        <authorList>
            <person name="Baik K.S."/>
            <person name="Park S.C."/>
            <person name="Kim M.S."/>
            <person name="Kim E.M."/>
            <person name="Park C."/>
            <person name="Chun J."/>
            <person name="Seong C.N."/>
        </authorList>
    </citation>
    <scope>NUCLEOTIDE SEQUENCE [LARGE SCALE GENOMIC DNA]</scope>
    <source>
        <strain evidence="9 10">FR1330</strain>
    </source>
</reference>
<comment type="cofactor">
    <cofactor evidence="1">
        <name>Mg(2+)</name>
        <dbReference type="ChEBI" id="CHEBI:18420"/>
    </cofactor>
</comment>
<feature type="chain" id="PRO_5022737575" description="diguanylate cyclase" evidence="7">
    <location>
        <begin position="22"/>
        <end position="855"/>
    </location>
</feature>
<evidence type="ECO:0000256" key="1">
    <source>
        <dbReference type="ARBA" id="ARBA00001946"/>
    </source>
</evidence>
<dbReference type="SUPFAM" id="SSF48452">
    <property type="entry name" value="TPR-like"/>
    <property type="match status" value="1"/>
</dbReference>
<dbReference type="GO" id="GO:0052621">
    <property type="term" value="F:diguanylate cyclase activity"/>
    <property type="evidence" value="ECO:0007669"/>
    <property type="project" value="UniProtKB-EC"/>
</dbReference>
<feature type="signal peptide" evidence="7">
    <location>
        <begin position="1"/>
        <end position="21"/>
    </location>
</feature>
<evidence type="ECO:0000256" key="4">
    <source>
        <dbReference type="SAM" id="Coils"/>
    </source>
</evidence>
<dbReference type="InterPro" id="IPR029787">
    <property type="entry name" value="Nucleotide_cyclase"/>
</dbReference>
<dbReference type="PROSITE" id="PS50887">
    <property type="entry name" value="GGDEF"/>
    <property type="match status" value="1"/>
</dbReference>
<evidence type="ECO:0000256" key="2">
    <source>
        <dbReference type="ARBA" id="ARBA00012528"/>
    </source>
</evidence>
<organism evidence="9 10">
    <name type="scientific">Luteimonas marina</name>
    <dbReference type="NCBI Taxonomy" id="488485"/>
    <lineage>
        <taxon>Bacteria</taxon>
        <taxon>Pseudomonadati</taxon>
        <taxon>Pseudomonadota</taxon>
        <taxon>Gammaproteobacteria</taxon>
        <taxon>Lysobacterales</taxon>
        <taxon>Lysobacteraceae</taxon>
        <taxon>Luteimonas</taxon>
    </lineage>
</organism>
<dbReference type="OrthoDB" id="1459304at2"/>
<feature type="transmembrane region" description="Helical" evidence="6">
    <location>
        <begin position="380"/>
        <end position="400"/>
    </location>
</feature>
<dbReference type="Pfam" id="PF00990">
    <property type="entry name" value="GGDEF"/>
    <property type="match status" value="1"/>
</dbReference>
<sequence>MCRLISIAVLLLAFAGAPAFANDALEPQVRDIERLGVVAHWTESNARIQALSPQLDALSPEQRHRVEFVRLRSLGIAGSESEAIEGLAELLRQDMPAALRIRVYTTAISLAANVEDWPQAFTWLEEGLSYLPEAPEESARLLGVASYLHTFVGESGKARELALRGFEQVEAGDDPRALCFAVGDVALAEEYARNFREAEDWRRRQIEACTRAGDPIFIASGKAGVGKMAVVQGRPAEALDWAGQAIADFDAGGYIAGAWGAKLIVAESLIESNRELDRAEALLSEALRYYRNQNAELAVAETENLLARLAERRGDLAASLSHLRQAMSATEAAERDARERQLAYLQVQFDTGMKEQRIALLEAEKELASLQVTATQRRQWLLAAGMGGLLLAAILLTVLLRRSFRERRRYRWLSEHDGLTRLYNYQQVRRLGEAAFAQARRSGRPFTAIVADIDLFKQVNDRHGHAAGDEALRSLGAWISETIGGQGIAGRSGGDEFTILLEADAAEAGTLLQRLHERIEPITVFGQTFRFDISSGICQAGAETATLEQLVHEADQALYRAKHEGRNRVVCANDAAAAAARGAGLVVVGSGIQFGRHASERCLSEIREAEVVLCLADPFALAMIHRFRPDAVNLGVHYATGKDRRQTYREIDAAIMAEVRAGKRVCAVFYGHPGVFADVPHKVVQKARAEGIPARMEPGISAEACLYADLGIDPGRRGVQSMEATHFLVYDRQPDTAGLVLLWQVALSGDLSCTRLHAERDGLQALVDKLLRWYPPGHEVILYEAERLPIETYRADRLPLRDLPTARYEEYTTLVIPPLGELRDVRGLGSGARGEWPGSVEAREEPPLMSGASSR</sequence>
<name>A0A5C5UDK5_9GAMM</name>
<proteinExistence type="predicted"/>